<feature type="binding site" evidence="10">
    <location>
        <position position="209"/>
    </location>
    <ligand>
        <name>[2Fe-2S] cluster</name>
        <dbReference type="ChEBI" id="CHEBI:190135"/>
    </ligand>
</feature>
<dbReference type="InterPro" id="IPR029063">
    <property type="entry name" value="SAM-dependent_MTases_sf"/>
</dbReference>
<evidence type="ECO:0000256" key="6">
    <source>
        <dbReference type="ARBA" id="ARBA00022723"/>
    </source>
</evidence>
<dbReference type="Pfam" id="PF05093">
    <property type="entry name" value="CIAPIN1"/>
    <property type="match status" value="1"/>
</dbReference>
<feature type="binding site" evidence="10">
    <location>
        <position position="244"/>
    </location>
    <ligand>
        <name>[4Fe-4S] cluster</name>
        <dbReference type="ChEBI" id="CHEBI:49883"/>
    </ligand>
</feature>
<evidence type="ECO:0000313" key="13">
    <source>
        <dbReference type="EMBL" id="CDW83243.1"/>
    </source>
</evidence>
<evidence type="ECO:0000256" key="11">
    <source>
        <dbReference type="SAM" id="MobiDB-lite"/>
    </source>
</evidence>
<sequence length="292" mass="32125">MKLVISSQQNTPLIESVVYISSQQDLNQILGLFQANSFDVIESDEMQLANSTNIHDKEFWKLLFSALKQNGDLNLDFDGKDGQNMRLGFDTSLILSLMKLNGFTNVHVSDCVIQAKKPQWQAAGAPLKRKQQQSVSSNETHSTSQLNGSQQQQTNANPWASLQSNNAGLINEDELMKDVSETKDSSAFQKFCGEDDKIKAGKPCENCTCGRKELEEGKITEKDLEVGNVESSCGKCYLGDAFRCASCPYSGQPAFEAGDKVKLKNATNSQQQVEREQIQVKANAGGKVVLDL</sequence>
<evidence type="ECO:0000256" key="3">
    <source>
        <dbReference type="ARBA" id="ARBA00022485"/>
    </source>
</evidence>
<feature type="compositionally biased region" description="Polar residues" evidence="11">
    <location>
        <begin position="132"/>
        <end position="156"/>
    </location>
</feature>
<comment type="domain">
    <text evidence="10">The C-terminal domain binds 2 Fe-S clusters but is otherwise mostly in an intrinsically disordered conformation.</text>
</comment>
<keyword evidence="9 10" id="KW-0496">Mitochondrion</keyword>
<evidence type="ECO:0000256" key="5">
    <source>
        <dbReference type="ARBA" id="ARBA00022714"/>
    </source>
</evidence>
<dbReference type="EMBL" id="CCKQ01011675">
    <property type="protein sequence ID" value="CDW83243.1"/>
    <property type="molecule type" value="Genomic_DNA"/>
</dbReference>
<dbReference type="GO" id="GO:0009055">
    <property type="term" value="F:electron transfer activity"/>
    <property type="evidence" value="ECO:0007669"/>
    <property type="project" value="UniProtKB-UniRule"/>
</dbReference>
<evidence type="ECO:0000256" key="7">
    <source>
        <dbReference type="ARBA" id="ARBA00023004"/>
    </source>
</evidence>
<evidence type="ECO:0000256" key="4">
    <source>
        <dbReference type="ARBA" id="ARBA00022490"/>
    </source>
</evidence>
<comment type="subunit">
    <text evidence="10">Monomer.</text>
</comment>
<evidence type="ECO:0000256" key="2">
    <source>
        <dbReference type="ARBA" id="ARBA00008169"/>
    </source>
</evidence>
<dbReference type="GO" id="GO:0051539">
    <property type="term" value="F:4 iron, 4 sulfur cluster binding"/>
    <property type="evidence" value="ECO:0007669"/>
    <property type="project" value="UniProtKB-KW"/>
</dbReference>
<evidence type="ECO:0000313" key="14">
    <source>
        <dbReference type="Proteomes" id="UP000039865"/>
    </source>
</evidence>
<reference evidence="13 14" key="1">
    <citation type="submission" date="2014-06" db="EMBL/GenBank/DDBJ databases">
        <authorList>
            <person name="Swart Estienne"/>
        </authorList>
    </citation>
    <scope>NUCLEOTIDE SEQUENCE [LARGE SCALE GENOMIC DNA]</scope>
    <source>
        <strain evidence="13 14">130c</strain>
    </source>
</reference>
<keyword evidence="14" id="KW-1185">Reference proteome</keyword>
<feature type="domain" description="Anamorsin C-terminal" evidence="12">
    <location>
        <begin position="214"/>
        <end position="263"/>
    </location>
</feature>
<feature type="region of interest" description="Fe-S binding site B" evidence="10">
    <location>
        <begin position="233"/>
        <end position="247"/>
    </location>
</feature>
<evidence type="ECO:0000259" key="12">
    <source>
        <dbReference type="Pfam" id="PF05093"/>
    </source>
</evidence>
<evidence type="ECO:0000256" key="10">
    <source>
        <dbReference type="HAMAP-Rule" id="MF_03115"/>
    </source>
</evidence>
<comment type="similarity">
    <text evidence="2 10">Belongs to the anamorsin family.</text>
</comment>
<comment type="cofactor">
    <cofactor evidence="10">
        <name>[2Fe-2S] cluster</name>
        <dbReference type="ChEBI" id="CHEBI:190135"/>
    </cofactor>
</comment>
<dbReference type="PANTHER" id="PTHR13273">
    <property type="entry name" value="ANAMORSIN"/>
    <property type="match status" value="1"/>
</dbReference>
<dbReference type="HAMAP" id="MF_03115">
    <property type="entry name" value="Anamorsin"/>
    <property type="match status" value="1"/>
</dbReference>
<organism evidence="13 14">
    <name type="scientific">Stylonychia lemnae</name>
    <name type="common">Ciliate</name>
    <dbReference type="NCBI Taxonomy" id="5949"/>
    <lineage>
        <taxon>Eukaryota</taxon>
        <taxon>Sar</taxon>
        <taxon>Alveolata</taxon>
        <taxon>Ciliophora</taxon>
        <taxon>Intramacronucleata</taxon>
        <taxon>Spirotrichea</taxon>
        <taxon>Stichotrichia</taxon>
        <taxon>Sporadotrichida</taxon>
        <taxon>Oxytrichidae</taxon>
        <taxon>Stylonychinae</taxon>
        <taxon>Stylonychia</taxon>
    </lineage>
</organism>
<feature type="binding site" evidence="10">
    <location>
        <position position="233"/>
    </location>
    <ligand>
        <name>[4Fe-4S] cluster</name>
        <dbReference type="ChEBI" id="CHEBI:49883"/>
    </ligand>
</feature>
<feature type="binding site" evidence="10">
    <location>
        <position position="204"/>
    </location>
    <ligand>
        <name>[2Fe-2S] cluster</name>
        <dbReference type="ChEBI" id="CHEBI:190135"/>
    </ligand>
</feature>
<name>A0A078AQR8_STYLE</name>
<feature type="binding site" evidence="10">
    <location>
        <position position="236"/>
    </location>
    <ligand>
        <name>[4Fe-4S] cluster</name>
        <dbReference type="ChEBI" id="CHEBI:49883"/>
    </ligand>
</feature>
<dbReference type="InterPro" id="IPR007785">
    <property type="entry name" value="Anamorsin"/>
</dbReference>
<feature type="binding site" evidence="10">
    <location>
        <position position="247"/>
    </location>
    <ligand>
        <name>[4Fe-4S] cluster</name>
        <dbReference type="ChEBI" id="CHEBI:49883"/>
    </ligand>
</feature>
<comment type="subcellular location">
    <subcellularLocation>
        <location evidence="10">Cytoplasm</location>
    </subcellularLocation>
    <subcellularLocation>
        <location evidence="10">Mitochondrion intermembrane space</location>
    </subcellularLocation>
</comment>
<feature type="short sequence motif" description="Cx2C motif 2" evidence="10">
    <location>
        <begin position="244"/>
        <end position="247"/>
    </location>
</feature>
<comment type="domain">
    <text evidence="10">The twin Cx2C motifs are involved in the recognition by the mitochondrial MIA40-ERV1 disulfide relay system. The formation of 2 disulfide bonds in the Cx2C motifs through dithiol/disulfide exchange reactions effectively traps the protein in the mitochondrial intermembrane space.</text>
</comment>
<keyword evidence="7 10" id="KW-0408">Iron</keyword>
<dbReference type="GO" id="GO:0005758">
    <property type="term" value="C:mitochondrial intermembrane space"/>
    <property type="evidence" value="ECO:0007669"/>
    <property type="project" value="UniProtKB-SubCell"/>
</dbReference>
<dbReference type="AlphaFoldDB" id="A0A078AQR8"/>
<evidence type="ECO:0000256" key="9">
    <source>
        <dbReference type="ARBA" id="ARBA00023128"/>
    </source>
</evidence>
<comment type="cofactor">
    <cofactor evidence="1 10">
        <name>[4Fe-4S] cluster</name>
        <dbReference type="ChEBI" id="CHEBI:49883"/>
    </cofactor>
</comment>
<accession>A0A078AQR8</accession>
<keyword evidence="3 10" id="KW-0004">4Fe-4S</keyword>
<feature type="binding site" evidence="10">
    <location>
        <position position="207"/>
    </location>
    <ligand>
        <name>[2Fe-2S] cluster</name>
        <dbReference type="ChEBI" id="CHEBI:190135"/>
    </ligand>
</feature>
<evidence type="ECO:0000256" key="8">
    <source>
        <dbReference type="ARBA" id="ARBA00023014"/>
    </source>
</evidence>
<evidence type="ECO:0000256" key="1">
    <source>
        <dbReference type="ARBA" id="ARBA00001966"/>
    </source>
</evidence>
<dbReference type="Gene3D" id="3.40.50.150">
    <property type="entry name" value="Vaccinia Virus protein VP39"/>
    <property type="match status" value="1"/>
</dbReference>
<dbReference type="GO" id="GO:0016226">
    <property type="term" value="P:iron-sulfur cluster assembly"/>
    <property type="evidence" value="ECO:0007669"/>
    <property type="project" value="UniProtKB-UniRule"/>
</dbReference>
<feature type="short sequence motif" description="Cx2C motif 1" evidence="10">
    <location>
        <begin position="233"/>
        <end position="236"/>
    </location>
</feature>
<dbReference type="OrthoDB" id="311633at2759"/>
<keyword evidence="5 10" id="KW-0001">2Fe-2S</keyword>
<comment type="caution">
    <text evidence="10">Lacks conserved residue(s) required for the propagation of feature annotation.</text>
</comment>
<keyword evidence="8 10" id="KW-0411">Iron-sulfur</keyword>
<protein>
    <recommendedName>
        <fullName evidence="10">Anamorsin homolog</fullName>
    </recommendedName>
    <alternativeName>
        <fullName evidence="10">Fe-S cluster assembly protein DRE2 homolog</fullName>
    </alternativeName>
</protein>
<feature type="region of interest" description="Disordered" evidence="11">
    <location>
        <begin position="123"/>
        <end position="156"/>
    </location>
</feature>
<dbReference type="OMA" id="KPCENCT"/>
<dbReference type="InterPro" id="IPR046408">
    <property type="entry name" value="CIAPIN1"/>
</dbReference>
<keyword evidence="4 10" id="KW-0963">Cytoplasm</keyword>
<comment type="function">
    <text evidence="10">Component of the cytosolic iron-sulfur (Fe-S) protein assembly (CIA) machinery. Required for the maturation of extramitochondrial Fe-S proteins. Part of an electron transfer chain functioning in an early step of cytosolic Fe-S biogenesis, facilitating the de novo assembly of a [4Fe-4S] cluster on the cytosolic Fe-S scaffold complex. Electrons are transferred from NADPH via a FAD- and FMN-containing diflavin oxidoreductase. Together with the diflavin oxidoreductase, also required for the assembly of the diferric tyrosyl radical cofactor of ribonucleotide reductase (RNR), probably by providing electrons for reduction during radical cofactor maturation in the catalytic small subunit.</text>
</comment>
<dbReference type="GO" id="GO:0046872">
    <property type="term" value="F:metal ion binding"/>
    <property type="evidence" value="ECO:0007669"/>
    <property type="project" value="UniProtKB-KW"/>
</dbReference>
<feature type="binding site" evidence="10">
    <location>
        <position position="192"/>
    </location>
    <ligand>
        <name>[2Fe-2S] cluster</name>
        <dbReference type="ChEBI" id="CHEBI:190135"/>
    </ligand>
</feature>
<proteinExistence type="inferred from homology"/>
<dbReference type="Proteomes" id="UP000039865">
    <property type="component" value="Unassembled WGS sequence"/>
</dbReference>
<comment type="domain">
    <text evidence="10">The N-terminal domain has structural similarity with S-adenosyl-L-methionine-dependent methyltransferases, but does not bind S-adenosyl-L-methionine. It is required for correct assembly of the 2 Fe-S clusters.</text>
</comment>
<gene>
    <name evidence="13" type="primary">Contig9792.g10473</name>
    <name evidence="13" type="ORF">STYLEM_12285</name>
</gene>
<dbReference type="GO" id="GO:0051537">
    <property type="term" value="F:2 iron, 2 sulfur cluster binding"/>
    <property type="evidence" value="ECO:0007669"/>
    <property type="project" value="UniProtKB-UniRule"/>
</dbReference>
<dbReference type="PANTHER" id="PTHR13273:SF14">
    <property type="entry name" value="ANAMORSIN"/>
    <property type="match status" value="1"/>
</dbReference>
<keyword evidence="6 10" id="KW-0479">Metal-binding</keyword>
<dbReference type="InParanoid" id="A0A078AQR8"/>